<evidence type="ECO:0000256" key="6">
    <source>
        <dbReference type="ARBA" id="ARBA00051911"/>
    </source>
</evidence>
<dbReference type="Pfam" id="PF00676">
    <property type="entry name" value="E1_dh"/>
    <property type="match status" value="1"/>
</dbReference>
<evidence type="ECO:0000313" key="8">
    <source>
        <dbReference type="EMBL" id="GAA3552016.1"/>
    </source>
</evidence>
<evidence type="ECO:0000313" key="9">
    <source>
        <dbReference type="Proteomes" id="UP001500689"/>
    </source>
</evidence>
<dbReference type="Pfam" id="PF02779">
    <property type="entry name" value="Transket_pyr"/>
    <property type="match status" value="1"/>
</dbReference>
<dbReference type="PANTHER" id="PTHR43257">
    <property type="entry name" value="PYRUVATE DEHYDROGENASE E1 COMPONENT BETA SUBUNIT"/>
    <property type="match status" value="1"/>
</dbReference>
<feature type="domain" description="Transketolase-like pyrimidine-binding" evidence="7">
    <location>
        <begin position="402"/>
        <end position="578"/>
    </location>
</feature>
<keyword evidence="9" id="KW-1185">Reference proteome</keyword>
<dbReference type="EMBL" id="BAAAZN010000008">
    <property type="protein sequence ID" value="GAA3552016.1"/>
    <property type="molecule type" value="Genomic_DNA"/>
</dbReference>
<keyword evidence="5" id="KW-0786">Thiamine pyrophosphate</keyword>
<dbReference type="PANTHER" id="PTHR43257:SF2">
    <property type="entry name" value="PYRUVATE DEHYDROGENASE E1 COMPONENT SUBUNIT BETA"/>
    <property type="match status" value="1"/>
</dbReference>
<dbReference type="SUPFAM" id="SSF52922">
    <property type="entry name" value="TK C-terminal domain-like"/>
    <property type="match status" value="1"/>
</dbReference>
<dbReference type="InterPro" id="IPR029061">
    <property type="entry name" value="THDP-binding"/>
</dbReference>
<evidence type="ECO:0000256" key="4">
    <source>
        <dbReference type="ARBA" id="ARBA00023002"/>
    </source>
</evidence>
<keyword evidence="4" id="KW-0560">Oxidoreductase</keyword>
<dbReference type="Gene3D" id="3.40.50.970">
    <property type="match status" value="2"/>
</dbReference>
<evidence type="ECO:0000256" key="5">
    <source>
        <dbReference type="ARBA" id="ARBA00023052"/>
    </source>
</evidence>
<dbReference type="RefSeq" id="WP_344861843.1">
    <property type="nucleotide sequence ID" value="NZ_BAAAZN010000008.1"/>
</dbReference>
<dbReference type="EC" id="2.3.1.61" evidence="2"/>
<comment type="caution">
    <text evidence="8">The sequence shown here is derived from an EMBL/GenBank/DDBJ whole genome shotgun (WGS) entry which is preliminary data.</text>
</comment>
<comment type="cofactor">
    <cofactor evidence="1">
        <name>thiamine diphosphate</name>
        <dbReference type="ChEBI" id="CHEBI:58937"/>
    </cofactor>
</comment>
<gene>
    <name evidence="8" type="ORF">GCM10022222_39500</name>
</gene>
<sequence>MSTRKKLSAQSPWVEVATTAGDWKVLDPDLLLQMFAQTLWVRSFEEYVLELAAEGLVHGPAHSSIGQEGGAIGSILPLRSDDYVNGSHRGHHQFLAKAFGHVIEPKSGTLPEITEDVRTVLRRTLAEICGLADGYCRGRGGSMHLQWSEAGAMGTNAIVGGGVPQAAGFAWNMAHSGSDAVSVTYFGDGAVNIGSVLETFNLAAAWRLPLCFFIENNQYAVSTPLAKSTAEPRLSGRGLGFNIPSWRVDGMDTLAVHTAMTEAVEHMRAGKGPTIIEADLYRFFHQNGPYPGSAFGYRDKAEEALWRKRDPLAQLRKQVVARGLVTPEEADAAAAEIGAVMREIGNGFFEPVVGGKPGERRVIPSLWPDVSFVDVDIRGDLSELDGSRYEEADTFSGELGERRFIDVVSDVMARRMETDDRIVVMGEDVDGLKGGTNGATRRPLELFPDRVLGTPISENAFAGLGGGMALDGRFRPVVEFMYADFMWVAADQLFNQVAKARHMFGGHSAVPFVLRSKLAAGTGYGSQHSMDPAGVLTSAPGLRVVAPSNPFDYVGLMNTALACDDPVVVLEHVDLYSSRGTGPANDLDYRLPVGKAAVRRQGDDLTVISYLSMVGHCLDALDRVPEISADLIDLRWLDRASLDWDTITASVQKTNRVLIVEQGAVGTSYGGWLADEIQRRLFDWLDAPIERVHGAEASPSISKVLERAAIARTEEVVTALRTLVS</sequence>
<dbReference type="SMART" id="SM00861">
    <property type="entry name" value="Transket_pyr"/>
    <property type="match status" value="1"/>
</dbReference>
<reference evidence="9" key="1">
    <citation type="journal article" date="2019" name="Int. J. Syst. Evol. Microbiol.">
        <title>The Global Catalogue of Microorganisms (GCM) 10K type strain sequencing project: providing services to taxonomists for standard genome sequencing and annotation.</title>
        <authorList>
            <consortium name="The Broad Institute Genomics Platform"/>
            <consortium name="The Broad Institute Genome Sequencing Center for Infectious Disease"/>
            <person name="Wu L."/>
            <person name="Ma J."/>
        </authorList>
    </citation>
    <scope>NUCLEOTIDE SEQUENCE [LARGE SCALE GENOMIC DNA]</scope>
    <source>
        <strain evidence="9">JCM 16898</strain>
    </source>
</reference>
<dbReference type="InterPro" id="IPR009014">
    <property type="entry name" value="Transketo_C/PFOR_II"/>
</dbReference>
<dbReference type="Pfam" id="PF02780">
    <property type="entry name" value="Transketolase_C"/>
    <property type="match status" value="1"/>
</dbReference>
<protein>
    <recommendedName>
        <fullName evidence="2">dihydrolipoyllysine-residue succinyltransferase</fullName>
        <ecNumber evidence="2">2.3.1.61</ecNumber>
    </recommendedName>
</protein>
<dbReference type="CDD" id="cd07036">
    <property type="entry name" value="TPP_PYR_E1-PDHc-beta_like"/>
    <property type="match status" value="1"/>
</dbReference>
<dbReference type="InterPro" id="IPR005475">
    <property type="entry name" value="Transketolase-like_Pyr-bd"/>
</dbReference>
<proteinExistence type="predicted"/>
<dbReference type="SUPFAM" id="SSF52518">
    <property type="entry name" value="Thiamin diphosphate-binding fold (THDP-binding)"/>
    <property type="match status" value="2"/>
</dbReference>
<keyword evidence="3" id="KW-0816">Tricarboxylic acid cycle</keyword>
<dbReference type="Proteomes" id="UP001500689">
    <property type="component" value="Unassembled WGS sequence"/>
</dbReference>
<organism evidence="8 9">
    <name type="scientific">Amycolatopsis ultiminotia</name>
    <dbReference type="NCBI Taxonomy" id="543629"/>
    <lineage>
        <taxon>Bacteria</taxon>
        <taxon>Bacillati</taxon>
        <taxon>Actinomycetota</taxon>
        <taxon>Actinomycetes</taxon>
        <taxon>Pseudonocardiales</taxon>
        <taxon>Pseudonocardiaceae</taxon>
        <taxon>Amycolatopsis</taxon>
    </lineage>
</organism>
<accession>A0ABP6WLI8</accession>
<dbReference type="InterPro" id="IPR001017">
    <property type="entry name" value="DH_E1"/>
</dbReference>
<name>A0ABP6WLI8_9PSEU</name>
<evidence type="ECO:0000259" key="7">
    <source>
        <dbReference type="SMART" id="SM00861"/>
    </source>
</evidence>
<dbReference type="InterPro" id="IPR033248">
    <property type="entry name" value="Transketolase_C"/>
</dbReference>
<evidence type="ECO:0000256" key="1">
    <source>
        <dbReference type="ARBA" id="ARBA00001964"/>
    </source>
</evidence>
<comment type="catalytic activity">
    <reaction evidence="6">
        <text>N(6)-[(R)-lipoyl]-L-lysyl-[protein] + 2-oxoglutarate + H(+) = N(6)-[(R)-S(8)-succinyldihydrolipoyl]-L-lysyl-[protein] + CO2</text>
        <dbReference type="Rhea" id="RHEA:12188"/>
        <dbReference type="Rhea" id="RHEA-COMP:10474"/>
        <dbReference type="Rhea" id="RHEA-COMP:20092"/>
        <dbReference type="ChEBI" id="CHEBI:15378"/>
        <dbReference type="ChEBI" id="CHEBI:16526"/>
        <dbReference type="ChEBI" id="CHEBI:16810"/>
        <dbReference type="ChEBI" id="CHEBI:83099"/>
        <dbReference type="ChEBI" id="CHEBI:83120"/>
        <dbReference type="EC" id="1.2.4.2"/>
    </reaction>
</comment>
<dbReference type="Gene3D" id="3.40.50.920">
    <property type="match status" value="1"/>
</dbReference>
<evidence type="ECO:0000256" key="3">
    <source>
        <dbReference type="ARBA" id="ARBA00022532"/>
    </source>
</evidence>
<evidence type="ECO:0000256" key="2">
    <source>
        <dbReference type="ARBA" id="ARBA00012945"/>
    </source>
</evidence>
<dbReference type="CDD" id="cd02000">
    <property type="entry name" value="TPP_E1_PDC_ADC_BCADC"/>
    <property type="match status" value="1"/>
</dbReference>